<dbReference type="Gene3D" id="3.40.50.150">
    <property type="entry name" value="Vaccinia Virus protein VP39"/>
    <property type="match status" value="1"/>
</dbReference>
<evidence type="ECO:0000256" key="1">
    <source>
        <dbReference type="ARBA" id="ARBA00006594"/>
    </source>
</evidence>
<evidence type="ECO:0000256" key="4">
    <source>
        <dbReference type="ARBA" id="ARBA00022679"/>
    </source>
</evidence>
<dbReference type="AlphaFoldDB" id="A0A556RSB1"/>
<organism evidence="9 10">
    <name type="scientific">Gilliamella apicola</name>
    <dbReference type="NCBI Taxonomy" id="1196095"/>
    <lineage>
        <taxon>Bacteria</taxon>
        <taxon>Pseudomonadati</taxon>
        <taxon>Pseudomonadota</taxon>
        <taxon>Gammaproteobacteria</taxon>
        <taxon>Orbales</taxon>
        <taxon>Orbaceae</taxon>
        <taxon>Gilliamella</taxon>
    </lineage>
</organism>
<evidence type="ECO:0000256" key="6">
    <source>
        <dbReference type="ARBA" id="ARBA00047942"/>
    </source>
</evidence>
<dbReference type="InterPro" id="IPR023095">
    <property type="entry name" value="Ade_MeTrfase_dom_2"/>
</dbReference>
<dbReference type="Gene3D" id="1.10.1020.10">
    <property type="entry name" value="Adenine-specific Methyltransferase, Domain 2"/>
    <property type="match status" value="1"/>
</dbReference>
<evidence type="ECO:0000256" key="2">
    <source>
        <dbReference type="ARBA" id="ARBA00011900"/>
    </source>
</evidence>
<evidence type="ECO:0000256" key="3">
    <source>
        <dbReference type="ARBA" id="ARBA00022603"/>
    </source>
</evidence>
<dbReference type="InterPro" id="IPR012327">
    <property type="entry name" value="MeTrfase_D12"/>
</dbReference>
<gene>
    <name evidence="9" type="ORF">FPQ14_00435</name>
</gene>
<dbReference type="GO" id="GO:1904047">
    <property type="term" value="F:S-adenosyl-L-methionine binding"/>
    <property type="evidence" value="ECO:0007669"/>
    <property type="project" value="TreeGrafter"/>
</dbReference>
<dbReference type="EC" id="2.1.1.72" evidence="2 8"/>
<dbReference type="InterPro" id="IPR012263">
    <property type="entry name" value="M_m6A_EcoRV"/>
</dbReference>
<dbReference type="GO" id="GO:0009307">
    <property type="term" value="P:DNA restriction-modification system"/>
    <property type="evidence" value="ECO:0007669"/>
    <property type="project" value="InterPro"/>
</dbReference>
<evidence type="ECO:0000256" key="8">
    <source>
        <dbReference type="RuleBase" id="RU361257"/>
    </source>
</evidence>
<proteinExistence type="inferred from homology"/>
<dbReference type="PANTHER" id="PTHR30481">
    <property type="entry name" value="DNA ADENINE METHYLASE"/>
    <property type="match status" value="1"/>
</dbReference>
<dbReference type="InterPro" id="IPR029063">
    <property type="entry name" value="SAM-dependent_MTases_sf"/>
</dbReference>
<feature type="binding site" evidence="7">
    <location>
        <position position="14"/>
    </location>
    <ligand>
        <name>S-adenosyl-L-methionine</name>
        <dbReference type="ChEBI" id="CHEBI:59789"/>
    </ligand>
</feature>
<comment type="similarity">
    <text evidence="1 8">Belongs to the N(4)/N(6)-methyltransferase family.</text>
</comment>
<dbReference type="PRINTS" id="PR00505">
    <property type="entry name" value="D12N6MTFRASE"/>
</dbReference>
<feature type="binding site" evidence="7">
    <location>
        <position position="54"/>
    </location>
    <ligand>
        <name>S-adenosyl-L-methionine</name>
        <dbReference type="ChEBI" id="CHEBI:59789"/>
    </ligand>
</feature>
<dbReference type="Proteomes" id="UP000319138">
    <property type="component" value="Unassembled WGS sequence"/>
</dbReference>
<dbReference type="GO" id="GO:0009007">
    <property type="term" value="F:site-specific DNA-methyltransferase (adenine-specific) activity"/>
    <property type="evidence" value="ECO:0007669"/>
    <property type="project" value="UniProtKB-UniRule"/>
</dbReference>
<dbReference type="NCBIfam" id="TIGR00571">
    <property type="entry name" value="dam"/>
    <property type="match status" value="1"/>
</dbReference>
<reference evidence="9 10" key="1">
    <citation type="submission" date="2019-07" db="EMBL/GenBank/DDBJ databases">
        <title>Gilliamella genomes.</title>
        <authorList>
            <person name="Zheng H."/>
        </authorList>
    </citation>
    <scope>NUCLEOTIDE SEQUENCE [LARGE SCALE GENOMIC DNA]</scope>
    <source>
        <strain evidence="9 10">W8131</strain>
    </source>
</reference>
<dbReference type="PANTHER" id="PTHR30481:SF3">
    <property type="entry name" value="DNA ADENINE METHYLASE"/>
    <property type="match status" value="1"/>
</dbReference>
<evidence type="ECO:0000313" key="9">
    <source>
        <dbReference type="EMBL" id="TSJ91769.1"/>
    </source>
</evidence>
<evidence type="ECO:0000256" key="7">
    <source>
        <dbReference type="PIRSR" id="PIRSR000398-1"/>
    </source>
</evidence>
<dbReference type="GO" id="GO:0006298">
    <property type="term" value="P:mismatch repair"/>
    <property type="evidence" value="ECO:0007669"/>
    <property type="project" value="TreeGrafter"/>
</dbReference>
<dbReference type="Pfam" id="PF02086">
    <property type="entry name" value="MethyltransfD12"/>
    <property type="match status" value="1"/>
</dbReference>
<comment type="catalytic activity">
    <reaction evidence="6 8">
        <text>a 2'-deoxyadenosine in DNA + S-adenosyl-L-methionine = an N(6)-methyl-2'-deoxyadenosine in DNA + S-adenosyl-L-homocysteine + H(+)</text>
        <dbReference type="Rhea" id="RHEA:15197"/>
        <dbReference type="Rhea" id="RHEA-COMP:12418"/>
        <dbReference type="Rhea" id="RHEA-COMP:12419"/>
        <dbReference type="ChEBI" id="CHEBI:15378"/>
        <dbReference type="ChEBI" id="CHEBI:57856"/>
        <dbReference type="ChEBI" id="CHEBI:59789"/>
        <dbReference type="ChEBI" id="CHEBI:90615"/>
        <dbReference type="ChEBI" id="CHEBI:90616"/>
        <dbReference type="EC" id="2.1.1.72"/>
    </reaction>
</comment>
<dbReference type="GO" id="GO:0032259">
    <property type="term" value="P:methylation"/>
    <property type="evidence" value="ECO:0007669"/>
    <property type="project" value="UniProtKB-KW"/>
</dbReference>
<feature type="binding site" evidence="7">
    <location>
        <position position="181"/>
    </location>
    <ligand>
        <name>S-adenosyl-L-methionine</name>
        <dbReference type="ChEBI" id="CHEBI:59789"/>
    </ligand>
</feature>
<keyword evidence="4 8" id="KW-0808">Transferase</keyword>
<keyword evidence="5 8" id="KW-0949">S-adenosyl-L-methionine</keyword>
<comment type="caution">
    <text evidence="9">The sequence shown here is derived from an EMBL/GenBank/DDBJ whole genome shotgun (WGS) entry which is preliminary data.</text>
</comment>
<dbReference type="SUPFAM" id="SSF53335">
    <property type="entry name" value="S-adenosyl-L-methionine-dependent methyltransferases"/>
    <property type="match status" value="1"/>
</dbReference>
<dbReference type="InterPro" id="IPR002052">
    <property type="entry name" value="DNA_methylase_N6_adenine_CS"/>
</dbReference>
<dbReference type="EMBL" id="VMHL01000001">
    <property type="protein sequence ID" value="TSJ91769.1"/>
    <property type="molecule type" value="Genomic_DNA"/>
</dbReference>
<evidence type="ECO:0000256" key="5">
    <source>
        <dbReference type="ARBA" id="ARBA00022691"/>
    </source>
</evidence>
<dbReference type="RefSeq" id="WP_144187463.1">
    <property type="nucleotide sequence ID" value="NZ_VMHL01000001.1"/>
</dbReference>
<accession>A0A556RSB1</accession>
<feature type="binding site" evidence="7">
    <location>
        <position position="10"/>
    </location>
    <ligand>
        <name>S-adenosyl-L-methionine</name>
        <dbReference type="ChEBI" id="CHEBI:59789"/>
    </ligand>
</feature>
<dbReference type="PROSITE" id="PS00092">
    <property type="entry name" value="N6_MTASE"/>
    <property type="match status" value="1"/>
</dbReference>
<sequence length="275" mass="31143">MCVEKSFLKWVGSKNRLIPQLLPHLPSGKRFIEPFVGAGNVFINTNYDSYVLCDKNGDLINVYRWLRDDLARLLNETKSLFDSQPDFYDVRSRFNNSTLLLSVQRAAEFIYLNRHCFNGVCRYNAKGEFNVPIGNHKSIYFPKTELIAFSNKLISAPVELVRADFSAVIENAGIGDVLYCDPPYISGTKDDIFTGYTPGKFDAETTKRLHDLLVLAVRRGATAVISNSNNSLIREIFNDFEIYEIDARRSVAANGNRQPARELIGVLTPEMIWGK</sequence>
<protein>
    <recommendedName>
        <fullName evidence="2 8">Site-specific DNA-methyltransferase (adenine-specific)</fullName>
        <ecNumber evidence="2 8">2.1.1.72</ecNumber>
    </recommendedName>
</protein>
<name>A0A556RSB1_9GAMM</name>
<dbReference type="PIRSF" id="PIRSF000398">
    <property type="entry name" value="M_m6A_EcoRV"/>
    <property type="match status" value="1"/>
</dbReference>
<keyword evidence="3 8" id="KW-0489">Methyltransferase</keyword>
<evidence type="ECO:0000313" key="10">
    <source>
        <dbReference type="Proteomes" id="UP000319138"/>
    </source>
</evidence>
<dbReference type="GO" id="GO:0043565">
    <property type="term" value="F:sequence-specific DNA binding"/>
    <property type="evidence" value="ECO:0007669"/>
    <property type="project" value="TreeGrafter"/>
</dbReference>